<feature type="compositionally biased region" description="Gly residues" evidence="1">
    <location>
        <begin position="459"/>
        <end position="475"/>
    </location>
</feature>
<dbReference type="Proteomes" id="UP001059596">
    <property type="component" value="Chromosome 3R"/>
</dbReference>
<feature type="region of interest" description="Disordered" evidence="1">
    <location>
        <begin position="386"/>
        <end position="520"/>
    </location>
</feature>
<feature type="compositionally biased region" description="Basic and acidic residues" evidence="1">
    <location>
        <begin position="858"/>
        <end position="867"/>
    </location>
</feature>
<dbReference type="OrthoDB" id="3647at2759"/>
<organism evidence="2 3">
    <name type="scientific">Drosophila gunungcola</name>
    <name type="common">fruit fly</name>
    <dbReference type="NCBI Taxonomy" id="103775"/>
    <lineage>
        <taxon>Eukaryota</taxon>
        <taxon>Metazoa</taxon>
        <taxon>Ecdysozoa</taxon>
        <taxon>Arthropoda</taxon>
        <taxon>Hexapoda</taxon>
        <taxon>Insecta</taxon>
        <taxon>Pterygota</taxon>
        <taxon>Neoptera</taxon>
        <taxon>Endopterygota</taxon>
        <taxon>Diptera</taxon>
        <taxon>Brachycera</taxon>
        <taxon>Muscomorpha</taxon>
        <taxon>Ephydroidea</taxon>
        <taxon>Drosophilidae</taxon>
        <taxon>Drosophila</taxon>
        <taxon>Sophophora</taxon>
    </lineage>
</organism>
<dbReference type="EMBL" id="JAMKOV010000001">
    <property type="protein sequence ID" value="KAI8044050.1"/>
    <property type="molecule type" value="Genomic_DNA"/>
</dbReference>
<feature type="compositionally biased region" description="Low complexity" evidence="1">
    <location>
        <begin position="416"/>
        <end position="425"/>
    </location>
</feature>
<gene>
    <name evidence="2" type="ORF">M5D96_000199</name>
</gene>
<keyword evidence="3" id="KW-1185">Reference proteome</keyword>
<dbReference type="PANTHER" id="PTHR21219:SF4">
    <property type="entry name" value="PID DOMAIN-CONTAINING PROTEIN"/>
    <property type="match status" value="1"/>
</dbReference>
<feature type="region of interest" description="Disordered" evidence="1">
    <location>
        <begin position="997"/>
        <end position="1020"/>
    </location>
</feature>
<evidence type="ECO:0000313" key="2">
    <source>
        <dbReference type="EMBL" id="KAI8044050.1"/>
    </source>
</evidence>
<feature type="region of interest" description="Disordered" evidence="1">
    <location>
        <begin position="856"/>
        <end position="879"/>
    </location>
</feature>
<sequence>MVTCKVDSQTAVAVPKMNASRTRAKQLPIVGNNNHSHSHSHTNSNSSGFRLLDGDQLENNSSVSRNSIYKLKIDLMFDDSRSMRSSRLDDPRGSHRTRSIIMYGRSELASNAGDTPRSLSSFLQDNGQSAKVLAEAAKKDVQRISNSVQAQIEQLFTDVAKDATSSFEVTCLGALPLKDKVTSLQGLQEPLRQLYLSEVTKKQKLNSGSLDICATGLRVKISALALANGAGNPEDSEALITPFHNIAVWSAVKFVISDEDGGAAFLPLITDPENIDKTALFQPLSSSEQLAVEHSIHVHAPIFAVVMRSASSPKVLECHGFICKSTEDAIVIAATLYQSLMAHVSTSSRRNTQRRTPRQQNGVSCISIASSSALASSNYLSRSQILPSASGRRSSFRGSTGGGGAPSRSGRKKRVSNSSLSSHSNVINEAAELETSTEERRRKSHKSKRAPPVPTTVPGSGGHTRSGGGGGGGAGTPSRSGSIVCGNGHVTRLHQSSHPGKKPSAGTELSTGGVDGGTPANGDILTRVAIPRSGSFLNTGGLTRYKSRAARRHSGKLGGGGGGGGGFGLVDWHRLTCASSSPLGFSELFNEFRLHENLHSLDDILYAIIDADGMSFNDLKPIYKEFLLKLAVTLTQDELFQRSKNIMRRQKKKKQKRRPSVNGSQKKSKSSFFGTKSLKKVFQLGQFRSCRGKLSKPTAKAKEATLDSQGKRRISPPIIIGPPITHCHAQQQHQRNRAATSGSDVSVVRNEHTQGLNRNSSSGYVSCSECSYDSESCACASADRCYCSLRTEHLNHKLRQKNERNMALATPTRKNSNGGVLSQNGAGTLATNRHSLISCRSDDKCYCSMVEEEPASSMERDSAHNSHTETTTSCDSDSCVSASKCYCKRTHRRQRSSAAAATISEDSLSQQQRKSRTSNAGKAANGASRKTKPSEKLGLDYELFSISGSGQPVQPHEALSVKKSVEAAAVFADMKLSQTTDIKSLCPAKGAVSRVGSCRSNASSRRSSYRTRDSFSTGRMAMPMPMPMPMPVAVPVPLPLPPLGKCMGSADNLLANLKAMEAKAASVRSSASRSRMGSYQSMRAVSASLEDSLGYLP</sequence>
<feature type="compositionally biased region" description="Low complexity" evidence="1">
    <location>
        <begin position="868"/>
        <end position="879"/>
    </location>
</feature>
<comment type="caution">
    <text evidence="2">The sequence shown here is derived from an EMBL/GenBank/DDBJ whole genome shotgun (WGS) entry which is preliminary data.</text>
</comment>
<accession>A0A9P9YVQ9</accession>
<proteinExistence type="predicted"/>
<feature type="compositionally biased region" description="Low complexity" evidence="1">
    <location>
        <begin position="386"/>
        <end position="398"/>
    </location>
</feature>
<feature type="region of interest" description="Disordered" evidence="1">
    <location>
        <begin position="344"/>
        <end position="364"/>
    </location>
</feature>
<feature type="region of interest" description="Disordered" evidence="1">
    <location>
        <begin position="804"/>
        <end position="826"/>
    </location>
</feature>
<dbReference type="PANTHER" id="PTHR21219">
    <property type="entry name" value="FI19613P1"/>
    <property type="match status" value="1"/>
</dbReference>
<feature type="compositionally biased region" description="Polar residues" evidence="1">
    <location>
        <begin position="812"/>
        <end position="826"/>
    </location>
</feature>
<feature type="region of interest" description="Disordered" evidence="1">
    <location>
        <begin position="643"/>
        <end position="671"/>
    </location>
</feature>
<evidence type="ECO:0000313" key="3">
    <source>
        <dbReference type="Proteomes" id="UP001059596"/>
    </source>
</evidence>
<evidence type="ECO:0000256" key="1">
    <source>
        <dbReference type="SAM" id="MobiDB-lite"/>
    </source>
</evidence>
<evidence type="ECO:0008006" key="4">
    <source>
        <dbReference type="Google" id="ProtNLM"/>
    </source>
</evidence>
<feature type="region of interest" description="Disordered" evidence="1">
    <location>
        <begin position="897"/>
        <end position="934"/>
    </location>
</feature>
<dbReference type="AlphaFoldDB" id="A0A9P9YVQ9"/>
<feature type="compositionally biased region" description="Basic residues" evidence="1">
    <location>
        <begin position="645"/>
        <end position="659"/>
    </location>
</feature>
<feature type="compositionally biased region" description="Low complexity" evidence="1">
    <location>
        <begin position="997"/>
        <end position="1006"/>
    </location>
</feature>
<protein>
    <recommendedName>
        <fullName evidence="4">PID domain-containing protein</fullName>
    </recommendedName>
</protein>
<name>A0A9P9YVQ9_9MUSC</name>
<reference evidence="2" key="1">
    <citation type="journal article" date="2023" name="Genome Biol. Evol.">
        <title>Long-read-based Genome Assembly of Drosophila gunungcola Reveals Fewer Chemosensory Genes in Flower-breeding Species.</title>
        <authorList>
            <person name="Negi A."/>
            <person name="Liao B.Y."/>
            <person name="Yeh S.D."/>
        </authorList>
    </citation>
    <scope>NUCLEOTIDE SEQUENCE</scope>
    <source>
        <strain evidence="2">Sukarami</strain>
    </source>
</reference>
<feature type="compositionally biased region" description="Polar residues" evidence="1">
    <location>
        <begin position="897"/>
        <end position="920"/>
    </location>
</feature>